<name>R7QF04_CHOCR</name>
<proteinExistence type="predicted"/>
<dbReference type="KEGG" id="ccp:CHC_T00004687001"/>
<accession>R7QF04</accession>
<keyword evidence="2" id="KW-1185">Reference proteome</keyword>
<reference evidence="2" key="1">
    <citation type="journal article" date="2013" name="Proc. Natl. Acad. Sci. U.S.A.">
        <title>Genome structure and metabolic features in the red seaweed Chondrus crispus shed light on evolution of the Archaeplastida.</title>
        <authorList>
            <person name="Collen J."/>
            <person name="Porcel B."/>
            <person name="Carre W."/>
            <person name="Ball S.G."/>
            <person name="Chaparro C."/>
            <person name="Tonon T."/>
            <person name="Barbeyron T."/>
            <person name="Michel G."/>
            <person name="Noel B."/>
            <person name="Valentin K."/>
            <person name="Elias M."/>
            <person name="Artiguenave F."/>
            <person name="Arun A."/>
            <person name="Aury J.M."/>
            <person name="Barbosa-Neto J.F."/>
            <person name="Bothwell J.H."/>
            <person name="Bouget F.Y."/>
            <person name="Brillet L."/>
            <person name="Cabello-Hurtado F."/>
            <person name="Capella-Gutierrez S."/>
            <person name="Charrier B."/>
            <person name="Cladiere L."/>
            <person name="Cock J.M."/>
            <person name="Coelho S.M."/>
            <person name="Colleoni C."/>
            <person name="Czjzek M."/>
            <person name="Da Silva C."/>
            <person name="Delage L."/>
            <person name="Denoeud F."/>
            <person name="Deschamps P."/>
            <person name="Dittami S.M."/>
            <person name="Gabaldon T."/>
            <person name="Gachon C.M."/>
            <person name="Groisillier A."/>
            <person name="Herve C."/>
            <person name="Jabbari K."/>
            <person name="Katinka M."/>
            <person name="Kloareg B."/>
            <person name="Kowalczyk N."/>
            <person name="Labadie K."/>
            <person name="Leblanc C."/>
            <person name="Lopez P.J."/>
            <person name="McLachlan D.H."/>
            <person name="Meslet-Cladiere L."/>
            <person name="Moustafa A."/>
            <person name="Nehr Z."/>
            <person name="Nyvall Collen P."/>
            <person name="Panaud O."/>
            <person name="Partensky F."/>
            <person name="Poulain J."/>
            <person name="Rensing S.A."/>
            <person name="Rousvoal S."/>
            <person name="Samson G."/>
            <person name="Symeonidi A."/>
            <person name="Weissenbach J."/>
            <person name="Zambounis A."/>
            <person name="Wincker P."/>
            <person name="Boyen C."/>
        </authorList>
    </citation>
    <scope>NUCLEOTIDE SEQUENCE [LARGE SCALE GENOMIC DNA]</scope>
    <source>
        <strain evidence="2">cv. Stackhouse</strain>
    </source>
</reference>
<dbReference type="GeneID" id="17323895"/>
<dbReference type="Gramene" id="CDF36363">
    <property type="protein sequence ID" value="CDF36363"/>
    <property type="gene ID" value="CHC_T00004687001"/>
</dbReference>
<protein>
    <submittedName>
        <fullName evidence="1">Uncharacterized protein</fullName>
    </submittedName>
</protein>
<organism evidence="1 2">
    <name type="scientific">Chondrus crispus</name>
    <name type="common">Carrageen Irish moss</name>
    <name type="synonym">Polymorpha crispa</name>
    <dbReference type="NCBI Taxonomy" id="2769"/>
    <lineage>
        <taxon>Eukaryota</taxon>
        <taxon>Rhodophyta</taxon>
        <taxon>Florideophyceae</taxon>
        <taxon>Rhodymeniophycidae</taxon>
        <taxon>Gigartinales</taxon>
        <taxon>Gigartinaceae</taxon>
        <taxon>Chondrus</taxon>
    </lineage>
</organism>
<evidence type="ECO:0000313" key="2">
    <source>
        <dbReference type="Proteomes" id="UP000012073"/>
    </source>
</evidence>
<dbReference type="RefSeq" id="XP_005716182.1">
    <property type="nucleotide sequence ID" value="XM_005716125.1"/>
</dbReference>
<dbReference type="OMA" id="SARDFGM"/>
<dbReference type="Proteomes" id="UP000012073">
    <property type="component" value="Unassembled WGS sequence"/>
</dbReference>
<gene>
    <name evidence="1" type="ORF">CHC_T00004687001</name>
</gene>
<sequence>MSAAAVSASRAPLQQLVHRSLPSLRHTLTPNSRLASLDITPTHVSLAISNRLRDTAFPFGMLARTSKPSADALILSHALAHAEAVSDPPAALDVHALVVGLPPASESSASTLVPYLAELLQEEALLPDLQAVLFYSEAHALSAALRAHSDFLDALAELPVRLETRKLHRFDAAMNPKVPREQLEQGLDSKARIAATDVLQAVLDDLNRDQAAS</sequence>
<evidence type="ECO:0000313" key="1">
    <source>
        <dbReference type="EMBL" id="CDF36363.1"/>
    </source>
</evidence>
<dbReference type="AlphaFoldDB" id="R7QF04"/>
<dbReference type="EMBL" id="HG001774">
    <property type="protein sequence ID" value="CDF36363.1"/>
    <property type="molecule type" value="Genomic_DNA"/>
</dbReference>